<evidence type="ECO:0000259" key="16">
    <source>
        <dbReference type="PROSITE" id="PS50004"/>
    </source>
</evidence>
<dbReference type="CDD" id="cd04037">
    <property type="entry name" value="C2E_Ferlin"/>
    <property type="match status" value="1"/>
</dbReference>
<evidence type="ECO:0000256" key="2">
    <source>
        <dbReference type="ARBA" id="ARBA00006820"/>
    </source>
</evidence>
<evidence type="ECO:0000256" key="11">
    <source>
        <dbReference type="ARBA" id="ARBA00022989"/>
    </source>
</evidence>
<dbReference type="PANTHER" id="PTHR12546">
    <property type="entry name" value="FER-1-LIKE"/>
    <property type="match status" value="1"/>
</dbReference>
<dbReference type="CDD" id="cd04618">
    <property type="entry name" value="CBS_euAMPK_gamma-like_repeat1"/>
    <property type="match status" value="1"/>
</dbReference>
<dbReference type="Gene3D" id="3.10.580.10">
    <property type="entry name" value="CBS-domain"/>
    <property type="match status" value="2"/>
</dbReference>
<evidence type="ECO:0000313" key="19">
    <source>
        <dbReference type="Proteomes" id="UP000727407"/>
    </source>
</evidence>
<evidence type="ECO:0000256" key="13">
    <source>
        <dbReference type="PROSITE-ProRule" id="PRU00703"/>
    </source>
</evidence>
<dbReference type="Gene3D" id="2.60.40.150">
    <property type="entry name" value="C2 domain"/>
    <property type="match status" value="5"/>
</dbReference>
<dbReference type="FunFam" id="2.60.40.150:FF:000026">
    <property type="entry name" value="dysferlin isoform X2"/>
    <property type="match status" value="1"/>
</dbReference>
<dbReference type="FunFam" id="2.60.40.150:FF:000034">
    <property type="entry name" value="otoferlin isoform X2"/>
    <property type="match status" value="1"/>
</dbReference>
<dbReference type="FunFam" id="3.10.580.10:FF:000004">
    <property type="entry name" value="Protein kinase AMP-activated non-catalytic subunit gamma 2"/>
    <property type="match status" value="1"/>
</dbReference>
<sequence length="2835" mass="320195">MPANQSCPWSAGKLGSNSNGVMHSSTAKVPTITRLETKDLKKASVLLSGKKECKVDIIKHSQTTVPLEDKYTDVPPNHVLQLSEFDKIVAEDAKENEHMVECCIGHGTGEAPQRVRNVSSEVEFTAAVRKLTKNMAHVRNGPLNGLSGPLTANIDSQHNRREVKASANPATQASRVCLINGSEEFNVGTDPLCLDENSHSIGMSPGSGCAIPKDIDHTVVPPQSPTVYSVMNQISAIHLTKDCCQNTAEEEPSQCPMTLDEGSQPDVRGQVNVAVLEDGEEEELPEEMENLCSGNNDDGSESDVSLAPSMAASSNIEEPMSCELEDDREVKPALVPSLFPFRSPTLYFSTANERVELLPLEQRSLLKWKISTVTPNIVKHTITRSHFKVTKKNHDWLGCWGHHMKSPGFKAIREYQKLNHFPGSFQIGRKDRLWRNLSKMQTRFGKREFGFFPRSFVLPQDMKLLKKVWEEGGSRQKWIIKPPASARGMGIQVIHKWSQMPRRRPLLVQKYLHKPYLISGNKFDLRIYVYVTSFDPLRVYIFNDGLVRFASCKYSSSMKSLGNKFMHLTNYSVNKNNAEYQTNSDDKACQGHKWALKALWQYLDSKGINTTLIWEKIKDMVIKTIIASDPYVNTLVKMHVRSSYSCHELFGFDIMLDENLKPWVLEVNISPSLHSNSALDVSIKGQMIRDVLNLAGFMLPKKEDVLFSSNNGCTSSSSGSISKSSLYEGARVRSRSDLSPDEKLKRAFYLTQKFGDQDFSSTILEVLTPDDVRVLADSEDEHSRLGDFERIFPSSASSRYLRFFEQPRYLNLLLNQWEQKYNQNRSKGIELLRSLCQKRVHLGNFADSVHHWSSKFKHGHCSDLQSTTIAKIARSSATRSLNVSSQMDEDEGDEWSDHDIQSVTSSIPDMSLMGSVPFIDDEGLTMKSKEPAQEPDTYIYTKFFMDHCCYDAIPTSSKLVIFDTTLQVKKAFFALVANGVRAAPLWDNKQQRFVGMLTITDFINILHRYYKSPMVQIYELEEHKIETWREIFLQYSVNSLISITPESSLFDAIYTLLKNKIHRLPVIDPESGNVLHILTHKRILKFLHIFGSMIPKPRFLQKQMQDVKIGTFKKIATVHEAATVYDALSVFVERRVSALPVVNEQGKVVALYSRFDVINLAAQKNYNNLNMTMREVIESRSCCIEGVLKCYPHETLETVIDRIAEAEKQRKDDRDVFVTINTVCQYNFMLSSKNVFGLKVKKKKKKVSKGLVFANKGAQDDSAIKSGAEEPPGAEAQVPEPVNEPYLSAYLSFREVINIKRAKTVPKILESESKPLTFQISINITEARQLVGENIDPSVVIEIGDEKKQTSVKEGTNAPFYNEYFVFDFFVHQEIFFDKVIKLSVMHSKIMKSFCVGTFKIDVGTVYNQPGHQFTNKWAALMDPTDLNSGVKGHLKCDICVTAKGDALPRSQKFKDAEEQIEKNPLLPEGFPSMRPWARYYVKVYRAEGLPRINSSIMANVTRAFVSDNTALIDPYVVVSFFGQVGRTSTQKSTADPVWNEQVVFKEMFPPLCQRLKIQVLDEGSMNDVAIGTHYIDLRRISNDQDGDNGFLPTFGPAWVNIYGSARNSTMVDDSHDMNEGIGEGVSFRGRIYLQLTVEILSGGAESKSLLSFKKDKGGKAGTKDPKAAAGGAGGGEEEKTKTTGAMVLPVDPPEMISDEDKEKFLLFGVVFEAAMIDRKIGDKPISFEFTVVLCFLFVCLFVLFLSCLFRNYLYIPISNKKPCIHVWNSWEDWTYRLYYSNMLDRIAIMFEEGVAKVTELDKLVDPCAEAFIRAVLKEFCNDAREFISFAENKAKGNNLTMLDKKRLTLCKQELPQHTLPDVFVWMLSNNKRIAYARIPARHLLYSDKLVERGRDCGKIKTLFLKPPSKRGAVGWIVQAKLDVYLWLGSSRDSSHMMENLPAGFEPLGGTSMEDGGSLPDSLCYRDHHRFQLRAHMYQARGLIAADNTGLSDPFARVSFHSNTQSTAVINQTLTPTWNQMLMANKVSLYGELTELVQEPPLVVVEVYDEDAVGKPEYLGSTVAVPVVRLNEEAYTPPQLQYSPLFYGSMSGGDILGAFELIQVLFWGLRELKKVQLLPVDRPQVFIECAGKGVNSSVIQSYKSNPNFSVLVDAFDVELPENEYLHPPLTITVVDWRAFAAPLPGPVGTEAQSGEDIYINIEQADISKPSPTPEPVPEDKKHRVSTKSKRRSTKRKKRTAADESADNVIDWWSKYYASVEKIQMSKQREVNPFPNIYEAVPPLHNLVSDGISTMAKGMKDRKKDFNLKGVLEQNKVATLKIYDKELEAEFGPFDDWVKTFELFRGKANEEESSGVERFVGKFKAGFCLYKLPDGDQEGGLDSGEYKISHGIPPNNSVNVLIRVYIVAATNLHPADPDGKADPYIVLKLGKTEIKDRDNYIPKQLNPVFGRSFEIQASFPKESLLRILIYDYDVIGGDDLMGETSIDLENRFYSRYRATCGLPTEYAIEGYNAWRDSIKPTDLLIKLCKENRLDSPRFTPGRITIGEKVYTGKTVFVDEDQVVESYEHLALKVLHRWEDMPGVGCKLVPEHIETRTLYIKDKPGMDQGHLQMWVDIFPMDMPHPGPPVDISPRKPKGYELRIIIWNTEDVILEDTNFITGQQSSDIYVKGWMKGLEDDGQETDVHYNSLTGEGNFNWRFVFPFNYLPAEKLVVVSKRDNIFSLDKTEQKLPAVLVLQVWDFERLSSDDFLGSVELDLHGFPRGAKTAKECKMDMLTNPGENISIFQQKRAKGWWPFVKTEDLTGKVEAEFHLVTAEEAEKNPVGRARKEPEPLEKP</sequence>
<comment type="subcellular location">
    <subcellularLocation>
        <location evidence="1">Membrane</location>
        <topology evidence="1">Single-pass membrane protein</topology>
    </subcellularLocation>
</comment>
<dbReference type="PROSITE" id="PS51221">
    <property type="entry name" value="TTL"/>
    <property type="match status" value="1"/>
</dbReference>
<dbReference type="PANTHER" id="PTHR12546:SF37">
    <property type="entry name" value="FER-1-LIKE 6 (C. ELEGANS)"/>
    <property type="match status" value="1"/>
</dbReference>
<dbReference type="InterPro" id="IPR037722">
    <property type="entry name" value="C2C_Ferlin"/>
</dbReference>
<feature type="transmembrane region" description="Helical" evidence="15">
    <location>
        <begin position="1730"/>
        <end position="1754"/>
    </location>
</feature>
<dbReference type="InterPro" id="IPR046342">
    <property type="entry name" value="CBS_dom_sf"/>
</dbReference>
<protein>
    <submittedName>
        <fullName evidence="18">Fer-1-like protein 6</fullName>
    </submittedName>
</protein>
<accession>A0A8J4WX62</accession>
<dbReference type="SMART" id="SM01201">
    <property type="entry name" value="FerB"/>
    <property type="match status" value="1"/>
</dbReference>
<evidence type="ECO:0000256" key="5">
    <source>
        <dbReference type="ARBA" id="ARBA00022701"/>
    </source>
</evidence>
<keyword evidence="10" id="KW-0067">ATP-binding</keyword>
<dbReference type="FunFam" id="2.60.40.150:FF:000138">
    <property type="entry name" value="Fer-1-like family member 6"/>
    <property type="match status" value="1"/>
</dbReference>
<dbReference type="CDD" id="cd08374">
    <property type="entry name" value="C2F_Ferlin"/>
    <property type="match status" value="1"/>
</dbReference>
<feature type="compositionally biased region" description="Basic residues" evidence="14">
    <location>
        <begin position="2222"/>
        <end position="2238"/>
    </location>
</feature>
<dbReference type="Gene3D" id="3.30.470.20">
    <property type="entry name" value="ATP-grasp fold, B domain"/>
    <property type="match status" value="1"/>
</dbReference>
<dbReference type="InterPro" id="IPR000008">
    <property type="entry name" value="C2_dom"/>
</dbReference>
<feature type="domain" description="C2" evidence="16">
    <location>
        <begin position="2619"/>
        <end position="2770"/>
    </location>
</feature>
<feature type="region of interest" description="Disordered" evidence="14">
    <location>
        <begin position="1"/>
        <end position="23"/>
    </location>
</feature>
<dbReference type="InterPro" id="IPR037724">
    <property type="entry name" value="C2E_Ferlin"/>
</dbReference>
<evidence type="ECO:0000259" key="17">
    <source>
        <dbReference type="PROSITE" id="PS51371"/>
    </source>
</evidence>
<dbReference type="Pfam" id="PF08150">
    <property type="entry name" value="FerB"/>
    <property type="match status" value="1"/>
</dbReference>
<keyword evidence="7" id="KW-0677">Repeat</keyword>
<reference evidence="18" key="1">
    <citation type="submission" date="2020-07" db="EMBL/GenBank/DDBJ databases">
        <title>Clarias magur genome sequencing, assembly and annotation.</title>
        <authorList>
            <person name="Kushwaha B."/>
            <person name="Kumar R."/>
            <person name="Das P."/>
            <person name="Joshi C.G."/>
            <person name="Kumar D."/>
            <person name="Nagpure N.S."/>
            <person name="Pandey M."/>
            <person name="Agarwal S."/>
            <person name="Srivastava S."/>
            <person name="Singh M."/>
            <person name="Sahoo L."/>
            <person name="Jayasankar P."/>
            <person name="Meher P.K."/>
            <person name="Koringa P.G."/>
            <person name="Iquebal M.A."/>
            <person name="Das S.P."/>
            <person name="Bit A."/>
            <person name="Patnaik S."/>
            <person name="Patel N."/>
            <person name="Shah T.M."/>
            <person name="Hinsu A."/>
            <person name="Jena J.K."/>
        </authorList>
    </citation>
    <scope>NUCLEOTIDE SEQUENCE</scope>
    <source>
        <strain evidence="18">CIFAMagur01</strain>
        <tissue evidence="18">Testis</tissue>
    </source>
</reference>
<feature type="domain" description="C2" evidence="16">
    <location>
        <begin position="1301"/>
        <end position="1419"/>
    </location>
</feature>
<keyword evidence="4 15" id="KW-0812">Transmembrane</keyword>
<evidence type="ECO:0000256" key="4">
    <source>
        <dbReference type="ARBA" id="ARBA00022692"/>
    </source>
</evidence>
<dbReference type="InterPro" id="IPR032362">
    <property type="entry name" value="Ferlin_C"/>
</dbReference>
<keyword evidence="13" id="KW-0129">CBS domain</keyword>
<keyword evidence="8" id="KW-0547">Nucleotide-binding</keyword>
<keyword evidence="12 15" id="KW-0472">Membrane</keyword>
<feature type="non-terminal residue" evidence="18">
    <location>
        <position position="2835"/>
    </location>
</feature>
<dbReference type="InterPro" id="IPR037721">
    <property type="entry name" value="Ferlin"/>
</dbReference>
<keyword evidence="3" id="KW-0436">Ligase</keyword>
<dbReference type="CDD" id="cd04017">
    <property type="entry name" value="C2D_Ferlin"/>
    <property type="match status" value="1"/>
</dbReference>
<dbReference type="SMART" id="SM00239">
    <property type="entry name" value="C2"/>
    <property type="match status" value="5"/>
</dbReference>
<dbReference type="InterPro" id="IPR012561">
    <property type="entry name" value="Ferlin_B-domain"/>
</dbReference>
<evidence type="ECO:0000256" key="1">
    <source>
        <dbReference type="ARBA" id="ARBA00004167"/>
    </source>
</evidence>
<dbReference type="Pfam" id="PF22901">
    <property type="entry name" value="dsrm_Ferlin"/>
    <property type="match status" value="1"/>
</dbReference>
<evidence type="ECO:0000256" key="14">
    <source>
        <dbReference type="SAM" id="MobiDB-lite"/>
    </source>
</evidence>
<dbReference type="FunFam" id="3.30.470.20:FF:000009">
    <property type="entry name" value="tubulin polyglutamylase TTLL5 isoform X1"/>
    <property type="match status" value="1"/>
</dbReference>
<feature type="domain" description="C2" evidence="16">
    <location>
        <begin position="1460"/>
        <end position="1591"/>
    </location>
</feature>
<dbReference type="SMART" id="SM00116">
    <property type="entry name" value="CBS"/>
    <property type="match status" value="3"/>
</dbReference>
<keyword evidence="11 15" id="KW-1133">Transmembrane helix</keyword>
<keyword evidence="19" id="KW-1185">Reference proteome</keyword>
<dbReference type="InterPro" id="IPR055072">
    <property type="entry name" value="Ferlin_DSRM"/>
</dbReference>
<evidence type="ECO:0000256" key="10">
    <source>
        <dbReference type="ARBA" id="ARBA00022840"/>
    </source>
</evidence>
<dbReference type="Pfam" id="PF03133">
    <property type="entry name" value="TTL"/>
    <property type="match status" value="1"/>
</dbReference>
<dbReference type="InterPro" id="IPR037720">
    <property type="entry name" value="C2B_Ferlin"/>
</dbReference>
<feature type="domain" description="CBS" evidence="17">
    <location>
        <begin position="954"/>
        <end position="1014"/>
    </location>
</feature>
<evidence type="ECO:0000256" key="8">
    <source>
        <dbReference type="ARBA" id="ARBA00022741"/>
    </source>
</evidence>
<dbReference type="Pfam" id="PF00168">
    <property type="entry name" value="C2"/>
    <property type="match status" value="5"/>
</dbReference>
<dbReference type="PROSITE" id="PS51371">
    <property type="entry name" value="CBS"/>
    <property type="match status" value="3"/>
</dbReference>
<evidence type="ECO:0000256" key="15">
    <source>
        <dbReference type="SAM" id="Phobius"/>
    </source>
</evidence>
<dbReference type="GO" id="GO:0016020">
    <property type="term" value="C:membrane"/>
    <property type="evidence" value="ECO:0007669"/>
    <property type="project" value="UniProtKB-SubCell"/>
</dbReference>
<comment type="caution">
    <text evidence="18">The sequence shown here is derived from an EMBL/GenBank/DDBJ whole genome shotgun (WGS) entry which is preliminary data.</text>
</comment>
<name>A0A8J4WX62_CLAMG</name>
<dbReference type="SUPFAM" id="SSF49562">
    <property type="entry name" value="C2 domain (Calcium/lipid-binding domain, CaLB)"/>
    <property type="match status" value="5"/>
</dbReference>
<feature type="region of interest" description="Disordered" evidence="14">
    <location>
        <begin position="2816"/>
        <end position="2835"/>
    </location>
</feature>
<dbReference type="Pfam" id="PF08151">
    <property type="entry name" value="FerI"/>
    <property type="match status" value="1"/>
</dbReference>
<dbReference type="SMART" id="SM01202">
    <property type="entry name" value="FerI"/>
    <property type="match status" value="1"/>
</dbReference>
<feature type="region of interest" description="Disordered" evidence="14">
    <location>
        <begin position="2204"/>
        <end position="2241"/>
    </location>
</feature>
<evidence type="ECO:0000256" key="12">
    <source>
        <dbReference type="ARBA" id="ARBA00023136"/>
    </source>
</evidence>
<gene>
    <name evidence="18" type="primary">fer1l6</name>
    <name evidence="18" type="ORF">DAT39_014989</name>
</gene>
<feature type="domain" description="C2" evidence="16">
    <location>
        <begin position="1955"/>
        <end position="2082"/>
    </location>
</feature>
<dbReference type="PROSITE" id="PS50004">
    <property type="entry name" value="C2"/>
    <property type="match status" value="5"/>
</dbReference>
<dbReference type="InterPro" id="IPR035892">
    <property type="entry name" value="C2_domain_sf"/>
</dbReference>
<evidence type="ECO:0000256" key="6">
    <source>
        <dbReference type="ARBA" id="ARBA00022723"/>
    </source>
</evidence>
<dbReference type="FunFam" id="2.60.40.150:FF:000054">
    <property type="entry name" value="otoferlin isoform X2"/>
    <property type="match status" value="1"/>
</dbReference>
<dbReference type="CDD" id="cd04011">
    <property type="entry name" value="C2B_Ferlin"/>
    <property type="match status" value="1"/>
</dbReference>
<dbReference type="GO" id="GO:0046872">
    <property type="term" value="F:metal ion binding"/>
    <property type="evidence" value="ECO:0007669"/>
    <property type="project" value="UniProtKB-KW"/>
</dbReference>
<proteinExistence type="inferred from homology"/>
<feature type="domain" description="CBS" evidence="17">
    <location>
        <begin position="1111"/>
        <end position="1169"/>
    </location>
</feature>
<evidence type="ECO:0000313" key="18">
    <source>
        <dbReference type="EMBL" id="KAF5895289.1"/>
    </source>
</evidence>
<comment type="similarity">
    <text evidence="2">Belongs to the tubulin--tyrosine ligase family.</text>
</comment>
<dbReference type="InterPro" id="IPR037723">
    <property type="entry name" value="C2D_Ferlin"/>
</dbReference>
<keyword evidence="5" id="KW-0493">Microtubule</keyword>
<keyword evidence="9" id="KW-0106">Calcium</keyword>
<dbReference type="CDD" id="cd04018">
    <property type="entry name" value="C2C_Ferlin"/>
    <property type="match status" value="1"/>
</dbReference>
<organism evidence="18 19">
    <name type="scientific">Clarias magur</name>
    <name type="common">Asian catfish</name>
    <name type="synonym">Macropteronotus magur</name>
    <dbReference type="NCBI Taxonomy" id="1594786"/>
    <lineage>
        <taxon>Eukaryota</taxon>
        <taxon>Metazoa</taxon>
        <taxon>Chordata</taxon>
        <taxon>Craniata</taxon>
        <taxon>Vertebrata</taxon>
        <taxon>Euteleostomi</taxon>
        <taxon>Actinopterygii</taxon>
        <taxon>Neopterygii</taxon>
        <taxon>Teleostei</taxon>
        <taxon>Ostariophysi</taxon>
        <taxon>Siluriformes</taxon>
        <taxon>Clariidae</taxon>
        <taxon>Clarias</taxon>
    </lineage>
</organism>
<dbReference type="GO" id="GO:0007009">
    <property type="term" value="P:plasma membrane organization"/>
    <property type="evidence" value="ECO:0007669"/>
    <property type="project" value="TreeGrafter"/>
</dbReference>
<dbReference type="SUPFAM" id="SSF56059">
    <property type="entry name" value="Glutathione synthetase ATP-binding domain-like"/>
    <property type="match status" value="1"/>
</dbReference>
<dbReference type="InterPro" id="IPR012968">
    <property type="entry name" value="FerIin_dom"/>
</dbReference>
<evidence type="ECO:0000256" key="9">
    <source>
        <dbReference type="ARBA" id="ARBA00022837"/>
    </source>
</evidence>
<feature type="region of interest" description="Disordered" evidence="14">
    <location>
        <begin position="1656"/>
        <end position="1682"/>
    </location>
</feature>
<feature type="compositionally biased region" description="Basic and acidic residues" evidence="14">
    <location>
        <begin position="1656"/>
        <end position="1667"/>
    </location>
</feature>
<dbReference type="InterPro" id="IPR000644">
    <property type="entry name" value="CBS_dom"/>
</dbReference>
<evidence type="ECO:0000256" key="7">
    <source>
        <dbReference type="ARBA" id="ARBA00022737"/>
    </source>
</evidence>
<dbReference type="SUPFAM" id="SSF54631">
    <property type="entry name" value="CBS-domain pair"/>
    <property type="match status" value="2"/>
</dbReference>
<dbReference type="GO" id="GO:0005524">
    <property type="term" value="F:ATP binding"/>
    <property type="evidence" value="ECO:0007669"/>
    <property type="project" value="UniProtKB-KW"/>
</dbReference>
<dbReference type="Pfam" id="PF16165">
    <property type="entry name" value="Ferlin_C"/>
    <property type="match status" value="1"/>
</dbReference>
<dbReference type="InterPro" id="IPR037725">
    <property type="entry name" value="C2F_Ferlin"/>
</dbReference>
<dbReference type="InterPro" id="IPR004344">
    <property type="entry name" value="TTL/TTLL_fam"/>
</dbReference>
<dbReference type="EMBL" id="QNUK01000329">
    <property type="protein sequence ID" value="KAF5895289.1"/>
    <property type="molecule type" value="Genomic_DNA"/>
</dbReference>
<dbReference type="Pfam" id="PF00571">
    <property type="entry name" value="CBS"/>
    <property type="match status" value="3"/>
</dbReference>
<feature type="domain" description="C2" evidence="16">
    <location>
        <begin position="2381"/>
        <end position="2500"/>
    </location>
</feature>
<dbReference type="OrthoDB" id="10059618at2759"/>
<evidence type="ECO:0000256" key="3">
    <source>
        <dbReference type="ARBA" id="ARBA00022598"/>
    </source>
</evidence>
<keyword evidence="6" id="KW-0479">Metal-binding</keyword>
<dbReference type="GO" id="GO:0005874">
    <property type="term" value="C:microtubule"/>
    <property type="evidence" value="ECO:0007669"/>
    <property type="project" value="UniProtKB-KW"/>
</dbReference>
<feature type="domain" description="CBS" evidence="17">
    <location>
        <begin position="1035"/>
        <end position="1096"/>
    </location>
</feature>
<dbReference type="Proteomes" id="UP000727407">
    <property type="component" value="Unassembled WGS sequence"/>
</dbReference>
<dbReference type="GO" id="GO:0016874">
    <property type="term" value="F:ligase activity"/>
    <property type="evidence" value="ECO:0007669"/>
    <property type="project" value="UniProtKB-KW"/>
</dbReference>